<evidence type="ECO:0000256" key="5">
    <source>
        <dbReference type="SAM" id="Phobius"/>
    </source>
</evidence>
<comment type="subcellular location">
    <subcellularLocation>
        <location evidence="1">Membrane</location>
        <topology evidence="1">Multi-pass membrane protein</topology>
    </subcellularLocation>
</comment>
<feature type="transmembrane region" description="Helical" evidence="5">
    <location>
        <begin position="33"/>
        <end position="54"/>
    </location>
</feature>
<evidence type="ECO:0000313" key="7">
    <source>
        <dbReference type="EMBL" id="MCS0606942.1"/>
    </source>
</evidence>
<accession>A0ABT2BEI9</accession>
<feature type="domain" description="EamA" evidence="6">
    <location>
        <begin position="153"/>
        <end position="284"/>
    </location>
</feature>
<feature type="transmembrane region" description="Helical" evidence="5">
    <location>
        <begin position="242"/>
        <end position="261"/>
    </location>
</feature>
<dbReference type="InterPro" id="IPR050638">
    <property type="entry name" value="AA-Vitamin_Transporters"/>
</dbReference>
<dbReference type="SUPFAM" id="SSF103481">
    <property type="entry name" value="Multidrug resistance efflux transporter EmrE"/>
    <property type="match status" value="2"/>
</dbReference>
<dbReference type="InterPro" id="IPR000620">
    <property type="entry name" value="EamA_dom"/>
</dbReference>
<dbReference type="InterPro" id="IPR037185">
    <property type="entry name" value="EmrE-like"/>
</dbReference>
<evidence type="ECO:0000256" key="1">
    <source>
        <dbReference type="ARBA" id="ARBA00004141"/>
    </source>
</evidence>
<keyword evidence="4 5" id="KW-0472">Membrane</keyword>
<proteinExistence type="predicted"/>
<dbReference type="Gene3D" id="1.10.3730.20">
    <property type="match status" value="1"/>
</dbReference>
<dbReference type="Pfam" id="PF00892">
    <property type="entry name" value="EamA"/>
    <property type="match status" value="2"/>
</dbReference>
<keyword evidence="8" id="KW-1185">Reference proteome</keyword>
<sequence length="300" mass="31510">MNTANLIRLVTLAAIWGGSFLFMRISAPVLGPAVLIEWRVLLAALFLMLVGLVLRRRAAPLNLRENWKHFLVLGFFNSALPFLLFAFSARTLSASVMSVVNATAPMWGAIIGAVWGRQPIKARTALGLVLGTLGVALLAGFDKVSARPRAGIALMATLAAACSYGIATTYARSARSVAPFANAHGSMWAAALLVLPALPFFPQPGQPTLTVAASVLALGVLCSGIAYLLYFRLIEEIGPTSALTVTFLNPVFGILWGSLFLGEVVGWYTVAGAAIVLVGTALVTGFTPRFGRAPAVAAGK</sequence>
<organism evidence="7 8">
    <name type="scientific">Massilia solisilvae</name>
    <dbReference type="NCBI Taxonomy" id="1811225"/>
    <lineage>
        <taxon>Bacteria</taxon>
        <taxon>Pseudomonadati</taxon>
        <taxon>Pseudomonadota</taxon>
        <taxon>Betaproteobacteria</taxon>
        <taxon>Burkholderiales</taxon>
        <taxon>Oxalobacteraceae</taxon>
        <taxon>Telluria group</taxon>
        <taxon>Massilia</taxon>
    </lineage>
</organism>
<feature type="transmembrane region" description="Helical" evidence="5">
    <location>
        <begin position="208"/>
        <end position="230"/>
    </location>
</feature>
<feature type="transmembrane region" description="Helical" evidence="5">
    <location>
        <begin position="122"/>
        <end position="140"/>
    </location>
</feature>
<feature type="domain" description="EamA" evidence="6">
    <location>
        <begin position="9"/>
        <end position="138"/>
    </location>
</feature>
<feature type="transmembrane region" description="Helical" evidence="5">
    <location>
        <begin position="7"/>
        <end position="27"/>
    </location>
</feature>
<protein>
    <submittedName>
        <fullName evidence="7">DMT family transporter</fullName>
    </submittedName>
</protein>
<evidence type="ECO:0000313" key="8">
    <source>
        <dbReference type="Proteomes" id="UP001205861"/>
    </source>
</evidence>
<evidence type="ECO:0000256" key="4">
    <source>
        <dbReference type="ARBA" id="ARBA00023136"/>
    </source>
</evidence>
<reference evidence="7 8" key="1">
    <citation type="submission" date="2022-08" db="EMBL/GenBank/DDBJ databases">
        <title>Reclassification of Massilia species as members of the genera Telluria, Duganella, Pseudoduganella, Mokoshia gen. nov. and Zemynaea gen. nov. using orthogonal and non-orthogonal genome-based approaches.</title>
        <authorList>
            <person name="Bowman J.P."/>
        </authorList>
    </citation>
    <scope>NUCLEOTIDE SEQUENCE [LARGE SCALE GENOMIC DNA]</scope>
    <source>
        <strain evidence="7 8">JCM 31607</strain>
    </source>
</reference>
<evidence type="ECO:0000256" key="3">
    <source>
        <dbReference type="ARBA" id="ARBA00022989"/>
    </source>
</evidence>
<dbReference type="PANTHER" id="PTHR32322:SF9">
    <property type="entry name" value="AMINO-ACID METABOLITE EFFLUX PUMP-RELATED"/>
    <property type="match status" value="1"/>
</dbReference>
<feature type="transmembrane region" description="Helical" evidence="5">
    <location>
        <begin position="183"/>
        <end position="202"/>
    </location>
</feature>
<keyword evidence="2 5" id="KW-0812">Transmembrane</keyword>
<dbReference type="EMBL" id="JANUGV010000001">
    <property type="protein sequence ID" value="MCS0606942.1"/>
    <property type="molecule type" value="Genomic_DNA"/>
</dbReference>
<evidence type="ECO:0000256" key="2">
    <source>
        <dbReference type="ARBA" id="ARBA00022692"/>
    </source>
</evidence>
<comment type="caution">
    <text evidence="7">The sequence shown here is derived from an EMBL/GenBank/DDBJ whole genome shotgun (WGS) entry which is preliminary data.</text>
</comment>
<feature type="transmembrane region" description="Helical" evidence="5">
    <location>
        <begin position="152"/>
        <end position="171"/>
    </location>
</feature>
<dbReference type="Proteomes" id="UP001205861">
    <property type="component" value="Unassembled WGS sequence"/>
</dbReference>
<dbReference type="PANTHER" id="PTHR32322">
    <property type="entry name" value="INNER MEMBRANE TRANSPORTER"/>
    <property type="match status" value="1"/>
</dbReference>
<feature type="transmembrane region" description="Helical" evidence="5">
    <location>
        <begin position="94"/>
        <end position="115"/>
    </location>
</feature>
<evidence type="ECO:0000259" key="6">
    <source>
        <dbReference type="Pfam" id="PF00892"/>
    </source>
</evidence>
<dbReference type="RefSeq" id="WP_258854724.1">
    <property type="nucleotide sequence ID" value="NZ_JANUGV010000001.1"/>
</dbReference>
<feature type="transmembrane region" description="Helical" evidence="5">
    <location>
        <begin position="66"/>
        <end position="88"/>
    </location>
</feature>
<keyword evidence="3 5" id="KW-1133">Transmembrane helix</keyword>
<gene>
    <name evidence="7" type="ORF">NX773_02035</name>
</gene>
<name>A0ABT2BEI9_9BURK</name>
<feature type="transmembrane region" description="Helical" evidence="5">
    <location>
        <begin position="267"/>
        <end position="286"/>
    </location>
</feature>